<evidence type="ECO:0000256" key="1">
    <source>
        <dbReference type="SAM" id="Phobius"/>
    </source>
</evidence>
<dbReference type="AlphaFoldDB" id="D2VKR4"/>
<keyword evidence="1" id="KW-0812">Transmembrane</keyword>
<feature type="chain" id="PRO_5003038694" evidence="2">
    <location>
        <begin position="24"/>
        <end position="276"/>
    </location>
</feature>
<sequence length="276" mass="29533">MKQTFFILVVALILAFVGGLVSADVIDHTNRILPATTPYHMGILHTFDPFTSSWSFYCNRPGAGPGTNDQLGIVVNMGSDIRIIGPKVYNDDSNFQVGIQGGETGKIIDLGTEDDVSKTYGCSNCFTGIKFSSDGVVSVLDKTKNLKPIDLTAMTVDHASIKVGHIYLVKISNGNDDTALFVKFIATSVLYGANNAVETVTMRHQPMYVKISQSTGRDCSGHVDLNSVVAQAETGISLAVIGLVATIFIGVGNVAFLIYYFAFAKGKRGGVYGTLQ</sequence>
<gene>
    <name evidence="3" type="ORF">NAEGRDRAFT_80343</name>
</gene>
<keyword evidence="1" id="KW-0472">Membrane</keyword>
<dbReference type="Proteomes" id="UP000006671">
    <property type="component" value="Unassembled WGS sequence"/>
</dbReference>
<keyword evidence="1" id="KW-1133">Transmembrane helix</keyword>
<reference evidence="3 4" key="1">
    <citation type="journal article" date="2010" name="Cell">
        <title>The genome of Naegleria gruberi illuminates early eukaryotic versatility.</title>
        <authorList>
            <person name="Fritz-Laylin L.K."/>
            <person name="Prochnik S.E."/>
            <person name="Ginger M.L."/>
            <person name="Dacks J.B."/>
            <person name="Carpenter M.L."/>
            <person name="Field M.C."/>
            <person name="Kuo A."/>
            <person name="Paredez A."/>
            <person name="Chapman J."/>
            <person name="Pham J."/>
            <person name="Shu S."/>
            <person name="Neupane R."/>
            <person name="Cipriano M."/>
            <person name="Mancuso J."/>
            <person name="Tu H."/>
            <person name="Salamov A."/>
            <person name="Lindquist E."/>
            <person name="Shapiro H."/>
            <person name="Lucas S."/>
            <person name="Grigoriev I.V."/>
            <person name="Cande W.Z."/>
            <person name="Fulton C."/>
            <person name="Rokhsar D.S."/>
            <person name="Dawson S.C."/>
        </authorList>
    </citation>
    <scope>NUCLEOTIDE SEQUENCE [LARGE SCALE GENOMIC DNA]</scope>
    <source>
        <strain evidence="3 4">NEG-M</strain>
    </source>
</reference>
<keyword evidence="2" id="KW-0732">Signal</keyword>
<dbReference type="EMBL" id="GG738878">
    <property type="protein sequence ID" value="EFC42637.1"/>
    <property type="molecule type" value="Genomic_DNA"/>
</dbReference>
<keyword evidence="4" id="KW-1185">Reference proteome</keyword>
<evidence type="ECO:0000256" key="2">
    <source>
        <dbReference type="SAM" id="SignalP"/>
    </source>
</evidence>
<dbReference type="GeneID" id="8854880"/>
<dbReference type="OrthoDB" id="10022162at2759"/>
<dbReference type="InParanoid" id="D2VKR4"/>
<feature type="transmembrane region" description="Helical" evidence="1">
    <location>
        <begin position="236"/>
        <end position="262"/>
    </location>
</feature>
<accession>D2VKR4</accession>
<evidence type="ECO:0000313" key="4">
    <source>
        <dbReference type="Proteomes" id="UP000006671"/>
    </source>
</evidence>
<dbReference type="RefSeq" id="XP_002675381.1">
    <property type="nucleotide sequence ID" value="XM_002675335.1"/>
</dbReference>
<feature type="signal peptide" evidence="2">
    <location>
        <begin position="1"/>
        <end position="23"/>
    </location>
</feature>
<dbReference type="VEuPathDB" id="AmoebaDB:NAEGRDRAFT_80343"/>
<dbReference type="KEGG" id="ngr:NAEGRDRAFT_80343"/>
<organism evidence="4">
    <name type="scientific">Naegleria gruberi</name>
    <name type="common">Amoeba</name>
    <dbReference type="NCBI Taxonomy" id="5762"/>
    <lineage>
        <taxon>Eukaryota</taxon>
        <taxon>Discoba</taxon>
        <taxon>Heterolobosea</taxon>
        <taxon>Tetramitia</taxon>
        <taxon>Eutetramitia</taxon>
        <taxon>Vahlkampfiidae</taxon>
        <taxon>Naegleria</taxon>
    </lineage>
</organism>
<protein>
    <submittedName>
        <fullName evidence="3">Predicted protein</fullName>
    </submittedName>
</protein>
<evidence type="ECO:0000313" key="3">
    <source>
        <dbReference type="EMBL" id="EFC42637.1"/>
    </source>
</evidence>
<name>D2VKR4_NAEGR</name>
<proteinExistence type="predicted"/>